<sequence>MRSWAVKPLFSAVRFRCVEDISLWHTAVDWTPGLETVVRMVTFSVSGGGHAVQYLASFPNMKELHLCEMFRCSIADISQLVGACSRLRALSFKGVYSVKSASDSLLTPQLNLSALKDLTFLHCVSQDKIFPLELLGKSQPNCLRSLTFVGQVHYSLLGIEKLLWFAAPSLVNLTMYATSRVESEIPQVVEMFNHLPAFPVLNTLSIVLDPEQGVVPNDHHAEQLINALDSAPHLTALILRITIFPSRYFRDILRLAFPLCSSGSMKSFLTRRFPLIQRIVFHFCLQTQPPVHLPCGYRRWMEHRLRQRLEEAGEDVTEYLEMEWFDDEFELDPVVYTQTHEKAPWEVETGFSNYDSYEW</sequence>
<evidence type="ECO:0008006" key="3">
    <source>
        <dbReference type="Google" id="ProtNLM"/>
    </source>
</evidence>
<name>A0AAD7NQG4_9AGAR</name>
<comment type="caution">
    <text evidence="1">The sequence shown here is derived from an EMBL/GenBank/DDBJ whole genome shotgun (WGS) entry which is preliminary data.</text>
</comment>
<gene>
    <name evidence="1" type="ORF">B0H16DRAFT_1452115</name>
</gene>
<evidence type="ECO:0000313" key="2">
    <source>
        <dbReference type="Proteomes" id="UP001215598"/>
    </source>
</evidence>
<reference evidence="1" key="1">
    <citation type="submission" date="2023-03" db="EMBL/GenBank/DDBJ databases">
        <title>Massive genome expansion in bonnet fungi (Mycena s.s.) driven by repeated elements and novel gene families across ecological guilds.</title>
        <authorList>
            <consortium name="Lawrence Berkeley National Laboratory"/>
            <person name="Harder C.B."/>
            <person name="Miyauchi S."/>
            <person name="Viragh M."/>
            <person name="Kuo A."/>
            <person name="Thoen E."/>
            <person name="Andreopoulos B."/>
            <person name="Lu D."/>
            <person name="Skrede I."/>
            <person name="Drula E."/>
            <person name="Henrissat B."/>
            <person name="Morin E."/>
            <person name="Kohler A."/>
            <person name="Barry K."/>
            <person name="LaButti K."/>
            <person name="Morin E."/>
            <person name="Salamov A."/>
            <person name="Lipzen A."/>
            <person name="Mereny Z."/>
            <person name="Hegedus B."/>
            <person name="Baldrian P."/>
            <person name="Stursova M."/>
            <person name="Weitz H."/>
            <person name="Taylor A."/>
            <person name="Grigoriev I.V."/>
            <person name="Nagy L.G."/>
            <person name="Martin F."/>
            <person name="Kauserud H."/>
        </authorList>
    </citation>
    <scope>NUCLEOTIDE SEQUENCE</scope>
    <source>
        <strain evidence="1">CBHHK182m</strain>
    </source>
</reference>
<evidence type="ECO:0000313" key="1">
    <source>
        <dbReference type="EMBL" id="KAJ7770693.1"/>
    </source>
</evidence>
<organism evidence="1 2">
    <name type="scientific">Mycena metata</name>
    <dbReference type="NCBI Taxonomy" id="1033252"/>
    <lineage>
        <taxon>Eukaryota</taxon>
        <taxon>Fungi</taxon>
        <taxon>Dikarya</taxon>
        <taxon>Basidiomycota</taxon>
        <taxon>Agaricomycotina</taxon>
        <taxon>Agaricomycetes</taxon>
        <taxon>Agaricomycetidae</taxon>
        <taxon>Agaricales</taxon>
        <taxon>Marasmiineae</taxon>
        <taxon>Mycenaceae</taxon>
        <taxon>Mycena</taxon>
    </lineage>
</organism>
<dbReference type="Gene3D" id="3.80.10.10">
    <property type="entry name" value="Ribonuclease Inhibitor"/>
    <property type="match status" value="1"/>
</dbReference>
<proteinExistence type="predicted"/>
<dbReference type="AlphaFoldDB" id="A0AAD7NQG4"/>
<accession>A0AAD7NQG4</accession>
<dbReference type="Proteomes" id="UP001215598">
    <property type="component" value="Unassembled WGS sequence"/>
</dbReference>
<dbReference type="InterPro" id="IPR032675">
    <property type="entry name" value="LRR_dom_sf"/>
</dbReference>
<keyword evidence="2" id="KW-1185">Reference proteome</keyword>
<protein>
    <recommendedName>
        <fullName evidence="3">F-box domain-containing protein</fullName>
    </recommendedName>
</protein>
<dbReference type="SUPFAM" id="SSF52047">
    <property type="entry name" value="RNI-like"/>
    <property type="match status" value="1"/>
</dbReference>
<dbReference type="EMBL" id="JARKIB010000016">
    <property type="protein sequence ID" value="KAJ7770693.1"/>
    <property type="molecule type" value="Genomic_DNA"/>
</dbReference>